<evidence type="ECO:0000313" key="3">
    <source>
        <dbReference type="Proteomes" id="UP000265703"/>
    </source>
</evidence>
<keyword evidence="3" id="KW-1185">Reference proteome</keyword>
<dbReference type="GO" id="GO:0051260">
    <property type="term" value="P:protein homooligomerization"/>
    <property type="evidence" value="ECO:0007669"/>
    <property type="project" value="InterPro"/>
</dbReference>
<dbReference type="PANTHER" id="PTHR14499:SF136">
    <property type="entry name" value="GH08630P"/>
    <property type="match status" value="1"/>
</dbReference>
<comment type="caution">
    <text evidence="2">The sequence shown here is derived from an EMBL/GenBank/DDBJ whole genome shotgun (WGS) entry which is preliminary data.</text>
</comment>
<protein>
    <recommendedName>
        <fullName evidence="1">Potassium channel tetramerisation-type BTB domain-containing protein</fullName>
    </recommendedName>
</protein>
<dbReference type="OrthoDB" id="2333377at2759"/>
<dbReference type="SUPFAM" id="SSF54695">
    <property type="entry name" value="POZ domain"/>
    <property type="match status" value="1"/>
</dbReference>
<dbReference type="STRING" id="658196.A0A397SBV7"/>
<dbReference type="AlphaFoldDB" id="A0A397SBV7"/>
<dbReference type="InterPro" id="IPR003131">
    <property type="entry name" value="T1-type_BTB"/>
</dbReference>
<organism evidence="2 3">
    <name type="scientific">Glomus cerebriforme</name>
    <dbReference type="NCBI Taxonomy" id="658196"/>
    <lineage>
        <taxon>Eukaryota</taxon>
        <taxon>Fungi</taxon>
        <taxon>Fungi incertae sedis</taxon>
        <taxon>Mucoromycota</taxon>
        <taxon>Glomeromycotina</taxon>
        <taxon>Glomeromycetes</taxon>
        <taxon>Glomerales</taxon>
        <taxon>Glomeraceae</taxon>
        <taxon>Glomus</taxon>
    </lineage>
</organism>
<dbReference type="InterPro" id="IPR011333">
    <property type="entry name" value="SKP1/BTB/POZ_sf"/>
</dbReference>
<proteinExistence type="predicted"/>
<dbReference type="Pfam" id="PF02214">
    <property type="entry name" value="BTB_2"/>
    <property type="match status" value="1"/>
</dbReference>
<feature type="domain" description="Potassium channel tetramerisation-type BTB" evidence="1">
    <location>
        <begin position="6"/>
        <end position="79"/>
    </location>
</feature>
<reference evidence="2 3" key="1">
    <citation type="submission" date="2018-06" db="EMBL/GenBank/DDBJ databases">
        <title>Comparative genomics reveals the genomic features of Rhizophagus irregularis, R. cerebriforme, R. diaphanum and Gigaspora rosea, and their symbiotic lifestyle signature.</title>
        <authorList>
            <person name="Morin E."/>
            <person name="San Clemente H."/>
            <person name="Chen E.C.H."/>
            <person name="De La Providencia I."/>
            <person name="Hainaut M."/>
            <person name="Kuo A."/>
            <person name="Kohler A."/>
            <person name="Murat C."/>
            <person name="Tang N."/>
            <person name="Roy S."/>
            <person name="Loubradou J."/>
            <person name="Henrissat B."/>
            <person name="Grigoriev I.V."/>
            <person name="Corradi N."/>
            <person name="Roux C."/>
            <person name="Martin F.M."/>
        </authorList>
    </citation>
    <scope>NUCLEOTIDE SEQUENCE [LARGE SCALE GENOMIC DNA]</scope>
    <source>
        <strain evidence="2 3">DAOM 227022</strain>
    </source>
</reference>
<gene>
    <name evidence="2" type="ORF">C1645_786383</name>
</gene>
<dbReference type="Gene3D" id="3.30.710.10">
    <property type="entry name" value="Potassium Channel Kv1.1, Chain A"/>
    <property type="match status" value="1"/>
</dbReference>
<evidence type="ECO:0000259" key="1">
    <source>
        <dbReference type="Pfam" id="PF02214"/>
    </source>
</evidence>
<accession>A0A397SBV7</accession>
<evidence type="ECO:0000313" key="2">
    <source>
        <dbReference type="EMBL" id="RIA83448.1"/>
    </source>
</evidence>
<dbReference type="EMBL" id="QKYT01000572">
    <property type="protein sequence ID" value="RIA83448.1"/>
    <property type="molecule type" value="Genomic_DNA"/>
</dbReference>
<dbReference type="Proteomes" id="UP000265703">
    <property type="component" value="Unassembled WGS sequence"/>
</dbReference>
<sequence length="290" mass="33249">MSKNKVTFNVGGTKFEISEDLIKKYPNSELSSLFLSASFSKNEIFIDHNPLAFSVILDYLRYDKLLVPNNVAKEVIELQLKEFRIPYDEIVEFDNDVNDDDGLPSYGAIIGEFSAPYKDYHDSLKETVINNAIKRLETLIQDVILPYLKRHAKRGHQQVTFYLTPNVVTSKNITTDLDHLTDPHEWIYLPYSSQSHSVRSFNSSFSYSTSSSTLFDKKEEVNDDNDDDLPDIQFLLQPNNLKKLQDFILAKSGVKKVIAKQVEVICRTENEFGLFSSKSFEIIQIDVIIV</sequence>
<name>A0A397SBV7_9GLOM</name>
<dbReference type="PANTHER" id="PTHR14499">
    <property type="entry name" value="POTASSIUM CHANNEL TETRAMERIZATION DOMAIN-CONTAINING"/>
    <property type="match status" value="1"/>
</dbReference>